<evidence type="ECO:0008006" key="3">
    <source>
        <dbReference type="Google" id="ProtNLM"/>
    </source>
</evidence>
<dbReference type="AlphaFoldDB" id="A0A0C9VT08"/>
<feature type="non-terminal residue" evidence="1">
    <location>
        <position position="58"/>
    </location>
</feature>
<proteinExistence type="predicted"/>
<accession>A0A0C9VT08</accession>
<keyword evidence="2" id="KW-1185">Reference proteome</keyword>
<dbReference type="EMBL" id="KN837135">
    <property type="protein sequence ID" value="KIJ41630.1"/>
    <property type="molecule type" value="Genomic_DNA"/>
</dbReference>
<name>A0A0C9VT08_SPHS4</name>
<reference evidence="1 2" key="1">
    <citation type="submission" date="2014-06" db="EMBL/GenBank/DDBJ databases">
        <title>Evolutionary Origins and Diversification of the Mycorrhizal Mutualists.</title>
        <authorList>
            <consortium name="DOE Joint Genome Institute"/>
            <consortium name="Mycorrhizal Genomics Consortium"/>
            <person name="Kohler A."/>
            <person name="Kuo A."/>
            <person name="Nagy L.G."/>
            <person name="Floudas D."/>
            <person name="Copeland A."/>
            <person name="Barry K.W."/>
            <person name="Cichocki N."/>
            <person name="Veneault-Fourrey C."/>
            <person name="LaButti K."/>
            <person name="Lindquist E.A."/>
            <person name="Lipzen A."/>
            <person name="Lundell T."/>
            <person name="Morin E."/>
            <person name="Murat C."/>
            <person name="Riley R."/>
            <person name="Ohm R."/>
            <person name="Sun H."/>
            <person name="Tunlid A."/>
            <person name="Henrissat B."/>
            <person name="Grigoriev I.V."/>
            <person name="Hibbett D.S."/>
            <person name="Martin F."/>
        </authorList>
    </citation>
    <scope>NUCLEOTIDE SEQUENCE [LARGE SCALE GENOMIC DNA]</scope>
    <source>
        <strain evidence="1 2">SS14</strain>
    </source>
</reference>
<dbReference type="HOGENOM" id="CLU_161759_1_1_1"/>
<protein>
    <recommendedName>
        <fullName evidence="3">B box-type domain-containing protein</fullName>
    </recommendedName>
</protein>
<dbReference type="OrthoDB" id="3263376at2759"/>
<evidence type="ECO:0000313" key="2">
    <source>
        <dbReference type="Proteomes" id="UP000054279"/>
    </source>
</evidence>
<sequence length="58" mass="6574">FRCADCDSRELLCSACMVEQHRCSPLHRIKRWNGMYFEEESLANIGMVLDVGHAPSGC</sequence>
<evidence type="ECO:0000313" key="1">
    <source>
        <dbReference type="EMBL" id="KIJ41630.1"/>
    </source>
</evidence>
<organism evidence="1 2">
    <name type="scientific">Sphaerobolus stellatus (strain SS14)</name>
    <dbReference type="NCBI Taxonomy" id="990650"/>
    <lineage>
        <taxon>Eukaryota</taxon>
        <taxon>Fungi</taxon>
        <taxon>Dikarya</taxon>
        <taxon>Basidiomycota</taxon>
        <taxon>Agaricomycotina</taxon>
        <taxon>Agaricomycetes</taxon>
        <taxon>Phallomycetidae</taxon>
        <taxon>Geastrales</taxon>
        <taxon>Sphaerobolaceae</taxon>
        <taxon>Sphaerobolus</taxon>
    </lineage>
</organism>
<gene>
    <name evidence="1" type="ORF">M422DRAFT_78561</name>
</gene>
<feature type="non-terminal residue" evidence="1">
    <location>
        <position position="1"/>
    </location>
</feature>
<dbReference type="Proteomes" id="UP000054279">
    <property type="component" value="Unassembled WGS sequence"/>
</dbReference>